<keyword evidence="2" id="KW-1185">Reference proteome</keyword>
<proteinExistence type="predicted"/>
<dbReference type="OrthoDB" id="9179987at2"/>
<dbReference type="Proteomes" id="UP000244910">
    <property type="component" value="Chromosome"/>
</dbReference>
<sequence>MSDNQIDKHIPITNPISESPIDEESEFENIESSNSINKCIDKTENTLKDINSIKDELCKLPLNPCESQYINNSINPLLNILYLLAQTSSGLSNSARFLTTSSIVHPKNSDIKDTVHLIYKINDECDDIYDVLKKRLEILLDNC</sequence>
<dbReference type="EMBL" id="CP020953">
    <property type="protein sequence ID" value="AWI04192.1"/>
    <property type="molecule type" value="Genomic_DNA"/>
</dbReference>
<name>A0A2U8DQ15_9CLOT</name>
<evidence type="ECO:0000313" key="2">
    <source>
        <dbReference type="Proteomes" id="UP000244910"/>
    </source>
</evidence>
<protein>
    <submittedName>
        <fullName evidence="1">Uncharacterized protein</fullName>
    </submittedName>
</protein>
<organism evidence="1 2">
    <name type="scientific">Clostridium drakei</name>
    <dbReference type="NCBI Taxonomy" id="332101"/>
    <lineage>
        <taxon>Bacteria</taxon>
        <taxon>Bacillati</taxon>
        <taxon>Bacillota</taxon>
        <taxon>Clostridia</taxon>
        <taxon>Eubacteriales</taxon>
        <taxon>Clostridiaceae</taxon>
        <taxon>Clostridium</taxon>
    </lineage>
</organism>
<dbReference type="KEGG" id="cdrk:B9W14_06660"/>
<gene>
    <name evidence="1" type="ORF">B9W14_06660</name>
</gene>
<dbReference type="RefSeq" id="WP_032077473.1">
    <property type="nucleotide sequence ID" value="NZ_CP020953.1"/>
</dbReference>
<dbReference type="AlphaFoldDB" id="A0A2U8DQ15"/>
<evidence type="ECO:0000313" key="1">
    <source>
        <dbReference type="EMBL" id="AWI04192.1"/>
    </source>
</evidence>
<reference evidence="2" key="1">
    <citation type="submission" date="2017-04" db="EMBL/GenBank/DDBJ databases">
        <authorList>
            <person name="Song Y."/>
            <person name="Cho B.-K."/>
        </authorList>
    </citation>
    <scope>NUCLEOTIDE SEQUENCE [LARGE SCALE GENOMIC DNA]</scope>
    <source>
        <strain evidence="2">SL1</strain>
    </source>
</reference>
<accession>A0A2U8DQ15</accession>